<evidence type="ECO:0000313" key="4">
    <source>
        <dbReference type="Proteomes" id="UP000789901"/>
    </source>
</evidence>
<gene>
    <name evidence="3" type="ORF">GMARGA_LOCUS29397</name>
</gene>
<accession>A0ABN7WDA6</accession>
<reference evidence="3 4" key="1">
    <citation type="submission" date="2021-06" db="EMBL/GenBank/DDBJ databases">
        <authorList>
            <person name="Kallberg Y."/>
            <person name="Tangrot J."/>
            <person name="Rosling A."/>
        </authorList>
    </citation>
    <scope>NUCLEOTIDE SEQUENCE [LARGE SCALE GENOMIC DNA]</scope>
    <source>
        <strain evidence="3 4">120-4 pot B 10/14</strain>
    </source>
</reference>
<protein>
    <submittedName>
        <fullName evidence="3">31339_t:CDS:1</fullName>
    </submittedName>
</protein>
<keyword evidence="4" id="KW-1185">Reference proteome</keyword>
<dbReference type="Pfam" id="PF03221">
    <property type="entry name" value="HTH_Tnp_Tc5"/>
    <property type="match status" value="1"/>
</dbReference>
<sequence length="99" mass="11553">MVGHWVKALSQVPSPSHLKRIHKNGLTVNYPNIKSKIAEILDVSTKKTKNRSKKLAIDKFKLSTHWLNRFLKCHDLSLRRRTKIAQKLPEDLKNQLLNF</sequence>
<evidence type="ECO:0000259" key="2">
    <source>
        <dbReference type="Pfam" id="PF03221"/>
    </source>
</evidence>
<dbReference type="InterPro" id="IPR006600">
    <property type="entry name" value="HTH_CenpB_DNA-bd_dom"/>
</dbReference>
<organism evidence="3 4">
    <name type="scientific">Gigaspora margarita</name>
    <dbReference type="NCBI Taxonomy" id="4874"/>
    <lineage>
        <taxon>Eukaryota</taxon>
        <taxon>Fungi</taxon>
        <taxon>Fungi incertae sedis</taxon>
        <taxon>Mucoromycota</taxon>
        <taxon>Glomeromycotina</taxon>
        <taxon>Glomeromycetes</taxon>
        <taxon>Diversisporales</taxon>
        <taxon>Gigasporaceae</taxon>
        <taxon>Gigaspora</taxon>
    </lineage>
</organism>
<evidence type="ECO:0000256" key="1">
    <source>
        <dbReference type="ARBA" id="ARBA00023125"/>
    </source>
</evidence>
<evidence type="ECO:0000313" key="3">
    <source>
        <dbReference type="EMBL" id="CAG8827409.1"/>
    </source>
</evidence>
<keyword evidence="1" id="KW-0238">DNA-binding</keyword>
<feature type="domain" description="HTH CENPB-type" evidence="2">
    <location>
        <begin position="19"/>
        <end position="79"/>
    </location>
</feature>
<dbReference type="Proteomes" id="UP000789901">
    <property type="component" value="Unassembled WGS sequence"/>
</dbReference>
<comment type="caution">
    <text evidence="3">The sequence shown here is derived from an EMBL/GenBank/DDBJ whole genome shotgun (WGS) entry which is preliminary data.</text>
</comment>
<proteinExistence type="predicted"/>
<dbReference type="Gene3D" id="1.10.10.60">
    <property type="entry name" value="Homeodomain-like"/>
    <property type="match status" value="1"/>
</dbReference>
<dbReference type="EMBL" id="CAJVQB010039466">
    <property type="protein sequence ID" value="CAG8827409.1"/>
    <property type="molecule type" value="Genomic_DNA"/>
</dbReference>
<name>A0ABN7WDA6_GIGMA</name>